<evidence type="ECO:0000313" key="14">
    <source>
        <dbReference type="Proteomes" id="UP000032287"/>
    </source>
</evidence>
<dbReference type="Pfam" id="PF08245">
    <property type="entry name" value="Mur_ligase_M"/>
    <property type="match status" value="1"/>
</dbReference>
<sequence>MRTYEEVLSLMDSGWRVDDAGRLNFLRQVNKWLGQPDRQLRIVHVVGTNGKGSVVEMTARILEAADYQVGTFTSPALFDAREQVQLNHHSMSKSAVVHWYEHIRTVLMAHGEEPGALSAFEYWTFMALLYFADAHVDVAIIEAGLGGKRDATHVISRPAVVAVTPISLDHMQWLGDTLAAIATNKAAVIQPGSRVVSAQQETRVTAILEHATQQVQAAWQAVDVPVEILVDTPAQLRLQIAGVPYELGLRGQMQAENVRLVWQILAQLDLTTTPENQQLGLSQATLFGRLTVTGQVIYDGAHNPAGAQQLANELNRWGLRGHVILILGMLADKDTTAIQAALTPLARQVIGVTADNQRAMLATDISQHTATLGEAMTQAKQLATATDWIVVAGSFYTIKGVITHGDLASEHDAFI</sequence>
<dbReference type="GO" id="GO:0046872">
    <property type="term" value="F:metal ion binding"/>
    <property type="evidence" value="ECO:0007669"/>
    <property type="project" value="UniProtKB-KW"/>
</dbReference>
<dbReference type="PIRSF" id="PIRSF001563">
    <property type="entry name" value="Folylpolyglu_synth"/>
    <property type="match status" value="1"/>
</dbReference>
<dbReference type="Gene3D" id="3.90.190.20">
    <property type="entry name" value="Mur ligase, C-terminal domain"/>
    <property type="match status" value="1"/>
</dbReference>
<dbReference type="GO" id="GO:0008841">
    <property type="term" value="F:dihydrofolate synthase activity"/>
    <property type="evidence" value="ECO:0007669"/>
    <property type="project" value="TreeGrafter"/>
</dbReference>
<evidence type="ECO:0000256" key="10">
    <source>
        <dbReference type="PIRNR" id="PIRNR001563"/>
    </source>
</evidence>
<gene>
    <name evidence="13" type="primary">fgs_3</name>
    <name evidence="13" type="ORF">QX99_02327</name>
</gene>
<evidence type="ECO:0000256" key="6">
    <source>
        <dbReference type="ARBA" id="ARBA00022840"/>
    </source>
</evidence>
<dbReference type="InterPro" id="IPR036565">
    <property type="entry name" value="Mur-like_cat_sf"/>
</dbReference>
<dbReference type="InterPro" id="IPR001645">
    <property type="entry name" value="Folylpolyglutamate_synth"/>
</dbReference>
<dbReference type="InterPro" id="IPR013221">
    <property type="entry name" value="Mur_ligase_cen"/>
</dbReference>
<evidence type="ECO:0000256" key="5">
    <source>
        <dbReference type="ARBA" id="ARBA00022741"/>
    </source>
</evidence>
<dbReference type="STRING" id="137591.AO080_11160"/>
<dbReference type="SUPFAM" id="SSF53244">
    <property type="entry name" value="MurD-like peptide ligases, peptide-binding domain"/>
    <property type="match status" value="1"/>
</dbReference>
<keyword evidence="4" id="KW-0479">Metal-binding</keyword>
<dbReference type="RefSeq" id="WP_043708465.1">
    <property type="nucleotide sequence ID" value="NZ_JALOCT010000009.1"/>
</dbReference>
<dbReference type="PANTHER" id="PTHR11136:SF0">
    <property type="entry name" value="DIHYDROFOLATE SYNTHETASE-RELATED"/>
    <property type="match status" value="1"/>
</dbReference>
<feature type="domain" description="Mur ligase C-terminal" evidence="11">
    <location>
        <begin position="293"/>
        <end position="395"/>
    </location>
</feature>
<evidence type="ECO:0000256" key="8">
    <source>
        <dbReference type="ARBA" id="ARBA00030592"/>
    </source>
</evidence>
<dbReference type="InterPro" id="IPR004101">
    <property type="entry name" value="Mur_ligase_C"/>
</dbReference>
<accession>A0A0D1JPG2</accession>
<dbReference type="Pfam" id="PF02875">
    <property type="entry name" value="Mur_ligase_C"/>
    <property type="match status" value="1"/>
</dbReference>
<keyword evidence="3 10" id="KW-0436">Ligase</keyword>
<dbReference type="Proteomes" id="UP000032287">
    <property type="component" value="Unassembled WGS sequence"/>
</dbReference>
<dbReference type="GO" id="GO:0005737">
    <property type="term" value="C:cytoplasm"/>
    <property type="evidence" value="ECO:0007669"/>
    <property type="project" value="TreeGrafter"/>
</dbReference>
<dbReference type="InterPro" id="IPR036615">
    <property type="entry name" value="Mur_ligase_C_dom_sf"/>
</dbReference>
<evidence type="ECO:0000256" key="7">
    <source>
        <dbReference type="ARBA" id="ARBA00022842"/>
    </source>
</evidence>
<dbReference type="EMBL" id="JWHU01000043">
    <property type="protein sequence ID" value="KIU19041.1"/>
    <property type="molecule type" value="Genomic_DNA"/>
</dbReference>
<dbReference type="EC" id="6.3.2.17" evidence="2"/>
<dbReference type="PATRIC" id="fig|137591.25.peg.2282"/>
<evidence type="ECO:0000256" key="3">
    <source>
        <dbReference type="ARBA" id="ARBA00022598"/>
    </source>
</evidence>
<keyword evidence="7" id="KW-0460">Magnesium</keyword>
<evidence type="ECO:0000256" key="4">
    <source>
        <dbReference type="ARBA" id="ARBA00022723"/>
    </source>
</evidence>
<keyword evidence="6 10" id="KW-0067">ATP-binding</keyword>
<evidence type="ECO:0000256" key="1">
    <source>
        <dbReference type="ARBA" id="ARBA00008276"/>
    </source>
</evidence>
<proteinExistence type="inferred from homology"/>
<evidence type="ECO:0000313" key="13">
    <source>
        <dbReference type="EMBL" id="KIU19041.1"/>
    </source>
</evidence>
<dbReference type="NCBIfam" id="TIGR01499">
    <property type="entry name" value="folC"/>
    <property type="match status" value="1"/>
</dbReference>
<protein>
    <recommendedName>
        <fullName evidence="2">tetrahydrofolate synthase</fullName>
        <ecNumber evidence="2">6.3.2.17</ecNumber>
    </recommendedName>
    <alternativeName>
        <fullName evidence="8">Tetrahydrofolylpolyglutamate synthase</fullName>
    </alternativeName>
</protein>
<keyword evidence="14" id="KW-1185">Reference proteome</keyword>
<organism evidence="13 14">
    <name type="scientific">Weissella cibaria</name>
    <dbReference type="NCBI Taxonomy" id="137591"/>
    <lineage>
        <taxon>Bacteria</taxon>
        <taxon>Bacillati</taxon>
        <taxon>Bacillota</taxon>
        <taxon>Bacilli</taxon>
        <taxon>Lactobacillales</taxon>
        <taxon>Lactobacillaceae</taxon>
        <taxon>Weissella</taxon>
    </lineage>
</organism>
<name>A0A0D1JPG2_9LACO</name>
<keyword evidence="5 10" id="KW-0547">Nucleotide-binding</keyword>
<evidence type="ECO:0000259" key="11">
    <source>
        <dbReference type="Pfam" id="PF02875"/>
    </source>
</evidence>
<comment type="caution">
    <text evidence="13">The sequence shown here is derived from an EMBL/GenBank/DDBJ whole genome shotgun (WGS) entry which is preliminary data.</text>
</comment>
<comment type="catalytic activity">
    <reaction evidence="9">
        <text>(6S)-5,6,7,8-tetrahydrofolyl-(gamma-L-Glu)(n) + L-glutamate + ATP = (6S)-5,6,7,8-tetrahydrofolyl-(gamma-L-Glu)(n+1) + ADP + phosphate + H(+)</text>
        <dbReference type="Rhea" id="RHEA:10580"/>
        <dbReference type="Rhea" id="RHEA-COMP:14738"/>
        <dbReference type="Rhea" id="RHEA-COMP:14740"/>
        <dbReference type="ChEBI" id="CHEBI:15378"/>
        <dbReference type="ChEBI" id="CHEBI:29985"/>
        <dbReference type="ChEBI" id="CHEBI:30616"/>
        <dbReference type="ChEBI" id="CHEBI:43474"/>
        <dbReference type="ChEBI" id="CHEBI:141005"/>
        <dbReference type="ChEBI" id="CHEBI:456216"/>
        <dbReference type="EC" id="6.3.2.17"/>
    </reaction>
</comment>
<dbReference type="GO" id="GO:0005524">
    <property type="term" value="F:ATP binding"/>
    <property type="evidence" value="ECO:0007669"/>
    <property type="project" value="UniProtKB-KW"/>
</dbReference>
<dbReference type="PROSITE" id="PS01012">
    <property type="entry name" value="FOLYLPOLYGLU_SYNT_2"/>
    <property type="match status" value="1"/>
</dbReference>
<dbReference type="InterPro" id="IPR018109">
    <property type="entry name" value="Folylpolyglutamate_synth_CS"/>
</dbReference>
<dbReference type="AlphaFoldDB" id="A0A0D1JPG2"/>
<evidence type="ECO:0000256" key="2">
    <source>
        <dbReference type="ARBA" id="ARBA00013025"/>
    </source>
</evidence>
<evidence type="ECO:0000259" key="12">
    <source>
        <dbReference type="Pfam" id="PF08245"/>
    </source>
</evidence>
<dbReference type="eggNOG" id="COG0285">
    <property type="taxonomic scope" value="Bacteria"/>
</dbReference>
<reference evidence="13 14" key="1">
    <citation type="journal article" date="2015" name="Microbiology (Mosc.)">
        <title>Genomics of the Weissella cibaria species with an examination of its metabolic traits.</title>
        <authorList>
            <person name="Lynch K.M."/>
            <person name="Lucid A."/>
            <person name="Arendt E.K."/>
            <person name="Sleator R.D."/>
            <person name="Lucey B."/>
            <person name="Coffey A."/>
        </authorList>
    </citation>
    <scope>NUCLEOTIDE SEQUENCE [LARGE SCALE GENOMIC DNA]</scope>
    <source>
        <strain evidence="13 14">MG1</strain>
    </source>
</reference>
<feature type="domain" description="Mur ligase central" evidence="12">
    <location>
        <begin position="45"/>
        <end position="190"/>
    </location>
</feature>
<evidence type="ECO:0000256" key="9">
    <source>
        <dbReference type="ARBA" id="ARBA00047493"/>
    </source>
</evidence>
<dbReference type="SUPFAM" id="SSF53623">
    <property type="entry name" value="MurD-like peptide ligases, catalytic domain"/>
    <property type="match status" value="1"/>
</dbReference>
<dbReference type="Gene3D" id="3.40.1190.10">
    <property type="entry name" value="Mur-like, catalytic domain"/>
    <property type="match status" value="1"/>
</dbReference>
<dbReference type="PANTHER" id="PTHR11136">
    <property type="entry name" value="FOLYLPOLYGLUTAMATE SYNTHASE-RELATED"/>
    <property type="match status" value="1"/>
</dbReference>
<comment type="similarity">
    <text evidence="1 10">Belongs to the folylpolyglutamate synthase family.</text>
</comment>
<dbReference type="GO" id="GO:0004326">
    <property type="term" value="F:tetrahydrofolylpolyglutamate synthase activity"/>
    <property type="evidence" value="ECO:0007669"/>
    <property type="project" value="UniProtKB-EC"/>
</dbReference>